<gene>
    <name evidence="2" type="ORF">DPX16_0152</name>
</gene>
<name>A0A3N0ZAS4_ANAGA</name>
<dbReference type="EMBL" id="RJVU01003557">
    <property type="protein sequence ID" value="ROL55048.1"/>
    <property type="molecule type" value="Genomic_DNA"/>
</dbReference>
<dbReference type="Proteomes" id="UP000281406">
    <property type="component" value="Unassembled WGS sequence"/>
</dbReference>
<sequence>MVSFEGSDEEPLDDSMSLAASDAEDWTGSSHNPAPLPSLEPIDARASIYTELIRVLSKAVEELGLEWSAPEEPTCSCLDEWFLPGHLQAPPQQSVPFFPEVHDELTKSWRTPYSAHLHSSASHAVTTVGGAEQKGYEKGYWMKPWPSTFALPPAGKKTKTVHPSKPCRTTSALAGRVYTSAGQVVSTLHSMVVLQVYQARLLCAMDGGDHDPAVFRELRSATDLALCTTKMAAQAIGRSMASVVVLECHLWLNLPEIKTVLLDSQVSPTGLFGPVVDGFAECFTKVVPSHVTLFTKALQLLCLKSSQTCADTAAQQRHATSSSAHDTA</sequence>
<reference evidence="2 3" key="1">
    <citation type="submission" date="2018-10" db="EMBL/GenBank/DDBJ databases">
        <title>Genome assembly for a Yunnan-Guizhou Plateau 3E fish, Anabarilius grahami (Regan), and its evolutionary and genetic applications.</title>
        <authorList>
            <person name="Jiang W."/>
        </authorList>
    </citation>
    <scope>NUCLEOTIDE SEQUENCE [LARGE SCALE GENOMIC DNA]</scope>
    <source>
        <strain evidence="2">AG-KIZ</strain>
        <tissue evidence="2">Muscle</tissue>
    </source>
</reference>
<feature type="region of interest" description="Disordered" evidence="1">
    <location>
        <begin position="1"/>
        <end position="40"/>
    </location>
</feature>
<evidence type="ECO:0000313" key="2">
    <source>
        <dbReference type="EMBL" id="ROL55048.1"/>
    </source>
</evidence>
<proteinExistence type="predicted"/>
<protein>
    <submittedName>
        <fullName evidence="2">Uncharacterized protein</fullName>
    </submittedName>
</protein>
<evidence type="ECO:0000256" key="1">
    <source>
        <dbReference type="SAM" id="MobiDB-lite"/>
    </source>
</evidence>
<keyword evidence="3" id="KW-1185">Reference proteome</keyword>
<accession>A0A3N0ZAS4</accession>
<evidence type="ECO:0000313" key="3">
    <source>
        <dbReference type="Proteomes" id="UP000281406"/>
    </source>
</evidence>
<organism evidence="2 3">
    <name type="scientific">Anabarilius grahami</name>
    <name type="common">Kanglang fish</name>
    <name type="synonym">Barilius grahami</name>
    <dbReference type="NCBI Taxonomy" id="495550"/>
    <lineage>
        <taxon>Eukaryota</taxon>
        <taxon>Metazoa</taxon>
        <taxon>Chordata</taxon>
        <taxon>Craniata</taxon>
        <taxon>Vertebrata</taxon>
        <taxon>Euteleostomi</taxon>
        <taxon>Actinopterygii</taxon>
        <taxon>Neopterygii</taxon>
        <taxon>Teleostei</taxon>
        <taxon>Ostariophysi</taxon>
        <taxon>Cypriniformes</taxon>
        <taxon>Xenocyprididae</taxon>
        <taxon>Xenocypridinae</taxon>
        <taxon>Xenocypridinae incertae sedis</taxon>
        <taxon>Anabarilius</taxon>
    </lineage>
</organism>
<comment type="caution">
    <text evidence="2">The sequence shown here is derived from an EMBL/GenBank/DDBJ whole genome shotgun (WGS) entry which is preliminary data.</text>
</comment>
<dbReference type="OrthoDB" id="5971719at2759"/>
<dbReference type="AlphaFoldDB" id="A0A3N0ZAS4"/>
<feature type="compositionally biased region" description="Acidic residues" evidence="1">
    <location>
        <begin position="1"/>
        <end position="13"/>
    </location>
</feature>